<dbReference type="EMBL" id="VSSQ01119354">
    <property type="protein sequence ID" value="MPN52849.1"/>
    <property type="molecule type" value="Genomic_DNA"/>
</dbReference>
<dbReference type="PRINTS" id="PR00344">
    <property type="entry name" value="BCTRLSENSOR"/>
</dbReference>
<keyword evidence="2 8" id="KW-0808">Transferase</keyword>
<dbReference type="Pfam" id="PF02518">
    <property type="entry name" value="HATPase_c"/>
    <property type="match status" value="1"/>
</dbReference>
<dbReference type="InterPro" id="IPR004358">
    <property type="entry name" value="Sig_transdc_His_kin-like_C"/>
</dbReference>
<dbReference type="AlphaFoldDB" id="A0A645IR81"/>
<evidence type="ECO:0000256" key="1">
    <source>
        <dbReference type="ARBA" id="ARBA00022553"/>
    </source>
</evidence>
<name>A0A645IR81_9ZZZZ</name>
<protein>
    <submittedName>
        <fullName evidence="8">Sensor histidine kinase RcsC</fullName>
        <ecNumber evidence="8">2.7.13.3</ecNumber>
    </submittedName>
</protein>
<sequence>MSECGQERDKKLYISTGHSGTGHGINSMGFIRVSDTGPGIPAEIQHRIFDPFFTTRQDGTGLGLSIVQRIVDGLGGTLSMDTSSEGTNFNIFIPLAEKDRYDVDLYPTEG</sequence>
<dbReference type="SUPFAM" id="SSF55874">
    <property type="entry name" value="ATPase domain of HSP90 chaperone/DNA topoisomerase II/histidine kinase"/>
    <property type="match status" value="1"/>
</dbReference>
<dbReference type="Gene3D" id="3.30.565.10">
    <property type="entry name" value="Histidine kinase-like ATPase, C-terminal domain"/>
    <property type="match status" value="1"/>
</dbReference>
<dbReference type="PANTHER" id="PTHR43065:SF10">
    <property type="entry name" value="PEROXIDE STRESS-ACTIVATED HISTIDINE KINASE MAK3"/>
    <property type="match status" value="1"/>
</dbReference>
<accession>A0A645IR81</accession>
<comment type="caution">
    <text evidence="8">The sequence shown here is derived from an EMBL/GenBank/DDBJ whole genome shotgun (WGS) entry which is preliminary data.</text>
</comment>
<dbReference type="PROSITE" id="PS50109">
    <property type="entry name" value="HIS_KIN"/>
    <property type="match status" value="1"/>
</dbReference>
<dbReference type="InterPro" id="IPR003594">
    <property type="entry name" value="HATPase_dom"/>
</dbReference>
<dbReference type="GO" id="GO:0004673">
    <property type="term" value="F:protein histidine kinase activity"/>
    <property type="evidence" value="ECO:0007669"/>
    <property type="project" value="UniProtKB-EC"/>
</dbReference>
<evidence type="ECO:0000259" key="7">
    <source>
        <dbReference type="PROSITE" id="PS50109"/>
    </source>
</evidence>
<keyword evidence="6" id="KW-0902">Two-component regulatory system</keyword>
<evidence type="ECO:0000256" key="2">
    <source>
        <dbReference type="ARBA" id="ARBA00022679"/>
    </source>
</evidence>
<keyword evidence="5" id="KW-0067">ATP-binding</keyword>
<dbReference type="EC" id="2.7.13.3" evidence="8"/>
<evidence type="ECO:0000256" key="5">
    <source>
        <dbReference type="ARBA" id="ARBA00022840"/>
    </source>
</evidence>
<keyword evidence="1" id="KW-0597">Phosphoprotein</keyword>
<gene>
    <name evidence="8" type="primary">rcsC_238</name>
    <name evidence="8" type="ORF">SDC9_200512</name>
</gene>
<evidence type="ECO:0000313" key="8">
    <source>
        <dbReference type="EMBL" id="MPN52849.1"/>
    </source>
</evidence>
<dbReference type="SMART" id="SM00387">
    <property type="entry name" value="HATPase_c"/>
    <property type="match status" value="1"/>
</dbReference>
<dbReference type="InterPro" id="IPR036890">
    <property type="entry name" value="HATPase_C_sf"/>
</dbReference>
<evidence type="ECO:0000256" key="3">
    <source>
        <dbReference type="ARBA" id="ARBA00022741"/>
    </source>
</evidence>
<keyword evidence="3" id="KW-0547">Nucleotide-binding</keyword>
<evidence type="ECO:0000256" key="4">
    <source>
        <dbReference type="ARBA" id="ARBA00022777"/>
    </source>
</evidence>
<dbReference type="GO" id="GO:0000160">
    <property type="term" value="P:phosphorelay signal transduction system"/>
    <property type="evidence" value="ECO:0007669"/>
    <property type="project" value="UniProtKB-KW"/>
</dbReference>
<proteinExistence type="predicted"/>
<dbReference type="InterPro" id="IPR005467">
    <property type="entry name" value="His_kinase_dom"/>
</dbReference>
<evidence type="ECO:0000256" key="6">
    <source>
        <dbReference type="ARBA" id="ARBA00023012"/>
    </source>
</evidence>
<feature type="domain" description="Histidine kinase" evidence="7">
    <location>
        <begin position="31"/>
        <end position="97"/>
    </location>
</feature>
<dbReference type="GO" id="GO:0005524">
    <property type="term" value="F:ATP binding"/>
    <property type="evidence" value="ECO:0007669"/>
    <property type="project" value="UniProtKB-KW"/>
</dbReference>
<dbReference type="PANTHER" id="PTHR43065">
    <property type="entry name" value="SENSOR HISTIDINE KINASE"/>
    <property type="match status" value="1"/>
</dbReference>
<organism evidence="8">
    <name type="scientific">bioreactor metagenome</name>
    <dbReference type="NCBI Taxonomy" id="1076179"/>
    <lineage>
        <taxon>unclassified sequences</taxon>
        <taxon>metagenomes</taxon>
        <taxon>ecological metagenomes</taxon>
    </lineage>
</organism>
<keyword evidence="4 8" id="KW-0418">Kinase</keyword>
<reference evidence="8" key="1">
    <citation type="submission" date="2019-08" db="EMBL/GenBank/DDBJ databases">
        <authorList>
            <person name="Kucharzyk K."/>
            <person name="Murdoch R.W."/>
            <person name="Higgins S."/>
            <person name="Loffler F."/>
        </authorList>
    </citation>
    <scope>NUCLEOTIDE SEQUENCE</scope>
</reference>